<dbReference type="EC" id="2.7.7.65" evidence="2"/>
<dbReference type="CDD" id="cd01949">
    <property type="entry name" value="GGDEF"/>
    <property type="match status" value="1"/>
</dbReference>
<dbReference type="InterPro" id="IPR043128">
    <property type="entry name" value="Rev_trsase/Diguanyl_cyclase"/>
</dbReference>
<dbReference type="NCBIfam" id="TIGR00254">
    <property type="entry name" value="GGDEF"/>
    <property type="match status" value="1"/>
</dbReference>
<comment type="caution">
    <text evidence="2">The sequence shown here is derived from an EMBL/GenBank/DDBJ whole genome shotgun (WGS) entry which is preliminary data.</text>
</comment>
<keyword evidence="2" id="KW-0548">Nucleotidyltransferase</keyword>
<dbReference type="InterPro" id="IPR050469">
    <property type="entry name" value="Diguanylate_Cyclase"/>
</dbReference>
<proteinExistence type="predicted"/>
<protein>
    <submittedName>
        <fullName evidence="2">Putative diguanylate cyclase YedQ</fullName>
        <ecNumber evidence="2">2.7.7.65</ecNumber>
    </submittedName>
</protein>
<keyword evidence="3" id="KW-1185">Reference proteome</keyword>
<name>A0A399ERW9_9DEIN</name>
<evidence type="ECO:0000313" key="2">
    <source>
        <dbReference type="EMBL" id="RIH87397.1"/>
    </source>
</evidence>
<dbReference type="InterPro" id="IPR000160">
    <property type="entry name" value="GGDEF_dom"/>
</dbReference>
<dbReference type="GO" id="GO:0052621">
    <property type="term" value="F:diguanylate cyclase activity"/>
    <property type="evidence" value="ECO:0007669"/>
    <property type="project" value="UniProtKB-EC"/>
</dbReference>
<dbReference type="OrthoDB" id="25889at2"/>
<dbReference type="Gene3D" id="3.30.70.270">
    <property type="match status" value="1"/>
</dbReference>
<reference evidence="2 3" key="1">
    <citation type="submission" date="2018-08" db="EMBL/GenBank/DDBJ databases">
        <title>Meiothermus luteus KCTC 52599 genome sequencing project.</title>
        <authorList>
            <person name="Da Costa M.S."/>
            <person name="Albuquerque L."/>
            <person name="Raposo P."/>
            <person name="Froufe H.J.C."/>
            <person name="Barroso C.S."/>
            <person name="Egas C."/>
        </authorList>
    </citation>
    <scope>NUCLEOTIDE SEQUENCE [LARGE SCALE GENOMIC DNA]</scope>
    <source>
        <strain evidence="2 3">KCTC 52599</strain>
    </source>
</reference>
<evidence type="ECO:0000259" key="1">
    <source>
        <dbReference type="PROSITE" id="PS50887"/>
    </source>
</evidence>
<dbReference type="AlphaFoldDB" id="A0A399ERW9"/>
<dbReference type="RefSeq" id="WP_119359618.1">
    <property type="nucleotide sequence ID" value="NZ_QWKZ01000022.1"/>
</dbReference>
<gene>
    <name evidence="2" type="primary">yedQ_1</name>
    <name evidence="2" type="ORF">Mlute_00953</name>
</gene>
<dbReference type="InterPro" id="IPR029787">
    <property type="entry name" value="Nucleotide_cyclase"/>
</dbReference>
<evidence type="ECO:0000313" key="3">
    <source>
        <dbReference type="Proteomes" id="UP000265800"/>
    </source>
</evidence>
<dbReference type="EMBL" id="QWKZ01000022">
    <property type="protein sequence ID" value="RIH87397.1"/>
    <property type="molecule type" value="Genomic_DNA"/>
</dbReference>
<dbReference type="Pfam" id="PF00990">
    <property type="entry name" value="GGDEF"/>
    <property type="match status" value="1"/>
</dbReference>
<dbReference type="PANTHER" id="PTHR45138">
    <property type="entry name" value="REGULATORY COMPONENTS OF SENSORY TRANSDUCTION SYSTEM"/>
    <property type="match status" value="1"/>
</dbReference>
<dbReference type="SUPFAM" id="SSF55073">
    <property type="entry name" value="Nucleotide cyclase"/>
    <property type="match status" value="1"/>
</dbReference>
<sequence length="219" mass="24200">MAVETLRDEDLRLMELLKRMREELEQPIPHLEALRSDLGKALELLQVRNEALLRARGASLQADPLTGLLNRGAFEEALAQVHQSGEVFSLVWVELDSLPGVAQRLGPQVAEEALRRVGQLVRRALRASDAAARVGEGELALILRGISGDRAFGVCERLRVAVLKYPWQTLHPDLRLTLSLGLASREDEPSSEAVAERARRFLAEAVASGGNQTFPGFYY</sequence>
<organism evidence="2 3">
    <name type="scientific">Meiothermus luteus</name>
    <dbReference type="NCBI Taxonomy" id="2026184"/>
    <lineage>
        <taxon>Bacteria</taxon>
        <taxon>Thermotogati</taxon>
        <taxon>Deinococcota</taxon>
        <taxon>Deinococci</taxon>
        <taxon>Thermales</taxon>
        <taxon>Thermaceae</taxon>
        <taxon>Meiothermus</taxon>
    </lineage>
</organism>
<dbReference type="PROSITE" id="PS50887">
    <property type="entry name" value="GGDEF"/>
    <property type="match status" value="1"/>
</dbReference>
<feature type="domain" description="GGDEF" evidence="1">
    <location>
        <begin position="86"/>
        <end position="218"/>
    </location>
</feature>
<keyword evidence="2" id="KW-0808">Transferase</keyword>
<accession>A0A399ERW9</accession>
<dbReference type="SMART" id="SM00267">
    <property type="entry name" value="GGDEF"/>
    <property type="match status" value="1"/>
</dbReference>
<dbReference type="Proteomes" id="UP000265800">
    <property type="component" value="Unassembled WGS sequence"/>
</dbReference>
<dbReference type="PANTHER" id="PTHR45138:SF9">
    <property type="entry name" value="DIGUANYLATE CYCLASE DGCM-RELATED"/>
    <property type="match status" value="1"/>
</dbReference>